<proteinExistence type="predicted"/>
<dbReference type="Proteomes" id="UP000016960">
    <property type="component" value="Unassembled WGS sequence"/>
</dbReference>
<dbReference type="EMBL" id="ASSJ01000076">
    <property type="protein sequence ID" value="ERN40449.1"/>
    <property type="molecule type" value="Genomic_DNA"/>
</dbReference>
<keyword evidence="3" id="KW-1185">Reference proteome</keyword>
<dbReference type="eggNOG" id="COG1432">
    <property type="taxonomic scope" value="Bacteria"/>
</dbReference>
<dbReference type="PATRIC" id="fig|582515.4.peg.3361"/>
<accession>U5DIM9</accession>
<dbReference type="InParanoid" id="U5DIM9"/>
<sequence length="435" mass="48246">MALESRYSRESREVGTPPTRRERVFNTAILYDIENLTKGYNYGPDLLENLSLSAIYNAVLQSDRVGDVAIQRAYANWSDGRLRKLQTEIVSLGIDPIQIFGFGRGPSKNAADIQLAIDAMEIAFSRPSVTVFVIVSGDGAFASLAKKLHELGKTAIACAYETQKSRVLESVCDAFIPLSDPEDVLVTRSYTSQPLSPEAIAARAALVDQIRAALPHLSNDVRLKLGGLVLPQVRQFLASDIATFDELYERYRQLNPDAKLTSLIASACEGTEFDLDPSHPAKLVLSDDYDSDDSPRTVHSEESYRQILMSGYKRYKLEAPGRVRAIASALAEHSIQHEVLEEAARRLARHLSNGELDIGLQAIRMTLLAFLSADCFEVELKTGMPLSWTCTLKPSLRDCDLLLEQLRAGVRSRLSEALLEYDEEPDINLFNVLLP</sequence>
<feature type="domain" description="NYN" evidence="1">
    <location>
        <begin position="27"/>
        <end position="178"/>
    </location>
</feature>
<name>U5DIM9_9CHRO</name>
<comment type="caution">
    <text evidence="2">The sequence shown here is derived from an EMBL/GenBank/DDBJ whole genome shotgun (WGS) entry which is preliminary data.</text>
</comment>
<dbReference type="GO" id="GO:0004540">
    <property type="term" value="F:RNA nuclease activity"/>
    <property type="evidence" value="ECO:0007669"/>
    <property type="project" value="InterPro"/>
</dbReference>
<dbReference type="AlphaFoldDB" id="U5DIM9"/>
<dbReference type="PANTHER" id="PTHR35811">
    <property type="entry name" value="SLR1870 PROTEIN"/>
    <property type="match status" value="1"/>
</dbReference>
<organism evidence="2 3">
    <name type="scientific">Rubidibacter lacunae KORDI 51-2</name>
    <dbReference type="NCBI Taxonomy" id="582515"/>
    <lineage>
        <taxon>Bacteria</taxon>
        <taxon>Bacillati</taxon>
        <taxon>Cyanobacteriota</taxon>
        <taxon>Cyanophyceae</taxon>
        <taxon>Oscillatoriophycideae</taxon>
        <taxon>Chroococcales</taxon>
        <taxon>Aphanothecaceae</taxon>
        <taxon>Rubidibacter</taxon>
    </lineage>
</organism>
<dbReference type="PANTHER" id="PTHR35811:SF1">
    <property type="entry name" value="HTH OST-TYPE DOMAIN-CONTAINING PROTEIN"/>
    <property type="match status" value="1"/>
</dbReference>
<evidence type="ECO:0000313" key="3">
    <source>
        <dbReference type="Proteomes" id="UP000016960"/>
    </source>
</evidence>
<dbReference type="CDD" id="cd11297">
    <property type="entry name" value="PIN_LabA-like_N_1"/>
    <property type="match status" value="1"/>
</dbReference>
<evidence type="ECO:0000313" key="2">
    <source>
        <dbReference type="EMBL" id="ERN40449.1"/>
    </source>
</evidence>
<evidence type="ECO:0000259" key="1">
    <source>
        <dbReference type="Pfam" id="PF01936"/>
    </source>
</evidence>
<reference evidence="2 3" key="1">
    <citation type="submission" date="2013-05" db="EMBL/GenBank/DDBJ databases">
        <title>Draft genome sequence of Rubidibacter lacunae KORDI 51-2.</title>
        <authorList>
            <person name="Choi D.H."/>
            <person name="Noh J.H."/>
            <person name="Kwon K.-K."/>
            <person name="Lee J.-H."/>
            <person name="Ryu J.-Y."/>
        </authorList>
    </citation>
    <scope>NUCLEOTIDE SEQUENCE [LARGE SCALE GENOMIC DNA]</scope>
    <source>
        <strain evidence="2 3">KORDI 51-2</strain>
    </source>
</reference>
<gene>
    <name evidence="2" type="ORF">KR51_00029900</name>
</gene>
<dbReference type="Pfam" id="PF01936">
    <property type="entry name" value="NYN"/>
    <property type="match status" value="1"/>
</dbReference>
<dbReference type="Gene3D" id="3.40.50.1010">
    <property type="entry name" value="5'-nuclease"/>
    <property type="match status" value="1"/>
</dbReference>
<protein>
    <recommendedName>
        <fullName evidence="1">NYN domain-containing protein</fullName>
    </recommendedName>
</protein>
<dbReference type="InterPro" id="IPR021139">
    <property type="entry name" value="NYN"/>
</dbReference>